<evidence type="ECO:0000313" key="2">
    <source>
        <dbReference type="EMBL" id="MEB3752712.1"/>
    </source>
</evidence>
<accession>A0ABU6BL32</accession>
<feature type="transmembrane region" description="Helical" evidence="1">
    <location>
        <begin position="79"/>
        <end position="101"/>
    </location>
</feature>
<gene>
    <name evidence="2" type="ORF">EP10_003650</name>
</gene>
<organism evidence="2 3">
    <name type="scientific">Geobacillus icigianus</name>
    <dbReference type="NCBI Taxonomy" id="1430331"/>
    <lineage>
        <taxon>Bacteria</taxon>
        <taxon>Bacillati</taxon>
        <taxon>Bacillota</taxon>
        <taxon>Bacilli</taxon>
        <taxon>Bacillales</taxon>
        <taxon>Anoxybacillaceae</taxon>
        <taxon>Geobacillus</taxon>
    </lineage>
</organism>
<feature type="transmembrane region" description="Helical" evidence="1">
    <location>
        <begin position="113"/>
        <end position="132"/>
    </location>
</feature>
<keyword evidence="1" id="KW-0812">Transmembrane</keyword>
<protein>
    <recommendedName>
        <fullName evidence="4">Zinc-finger domain-containing protein</fullName>
    </recommendedName>
</protein>
<dbReference type="RefSeq" id="WP_033021373.1">
    <property type="nucleotide sequence ID" value="NZ_JPYA02000008.1"/>
</dbReference>
<dbReference type="Proteomes" id="UP000029267">
    <property type="component" value="Unassembled WGS sequence"/>
</dbReference>
<evidence type="ECO:0000313" key="3">
    <source>
        <dbReference type="Proteomes" id="UP000029267"/>
    </source>
</evidence>
<keyword evidence="1" id="KW-0472">Membrane</keyword>
<proteinExistence type="predicted"/>
<feature type="transmembrane region" description="Helical" evidence="1">
    <location>
        <begin position="139"/>
        <end position="158"/>
    </location>
</feature>
<sequence>MTDFEKIHVLTKELLVIYNELDEEAKSIVDEHITSCPDCKGLFETYHGTFVFNNQRFCLEQAEQSTEIKPFKKLIQFKTIMYVLLIGIRFLLLSLILNKSFDPTRPALLRGSLIVYYFPFVGLSNIVTFVFYRKSWFWIMLLFDILILLFSADLIYTFF</sequence>
<keyword evidence="3" id="KW-1185">Reference proteome</keyword>
<keyword evidence="1" id="KW-1133">Transmembrane helix</keyword>
<evidence type="ECO:0000256" key="1">
    <source>
        <dbReference type="SAM" id="Phobius"/>
    </source>
</evidence>
<evidence type="ECO:0008006" key="4">
    <source>
        <dbReference type="Google" id="ProtNLM"/>
    </source>
</evidence>
<reference evidence="2 3" key="1">
    <citation type="journal article" date="2014" name="Genome Announc.">
        <title>Draft Genome Sequence of Geobacillus icigianus Strain G1w1T Isolated from Hot Springs in the Valley of Geysers, Kamchatka (Russian Federation).</title>
        <authorList>
            <person name="Bryanskaya A.V."/>
            <person name="Rozanov A.S."/>
            <person name="Logacheva M.D."/>
            <person name="Kotenko A.V."/>
            <person name="Peltek S.E."/>
        </authorList>
    </citation>
    <scope>NUCLEOTIDE SEQUENCE [LARGE SCALE GENOMIC DNA]</scope>
    <source>
        <strain evidence="2 3">G1w1</strain>
    </source>
</reference>
<comment type="caution">
    <text evidence="2">The sequence shown here is derived from an EMBL/GenBank/DDBJ whole genome shotgun (WGS) entry which is preliminary data.</text>
</comment>
<name>A0ABU6BL32_9BACL</name>
<dbReference type="EMBL" id="JPYA02000008">
    <property type="protein sequence ID" value="MEB3752712.1"/>
    <property type="molecule type" value="Genomic_DNA"/>
</dbReference>